<keyword evidence="11" id="KW-1185">Reference proteome</keyword>
<evidence type="ECO:0000256" key="3">
    <source>
        <dbReference type="ARBA" id="ARBA00006263"/>
    </source>
</evidence>
<comment type="subcellular location">
    <subcellularLocation>
        <location evidence="1 9">Cell membrane</location>
        <topology evidence="1 9">Multi-pass membrane protein</topology>
    </subcellularLocation>
</comment>
<evidence type="ECO:0000256" key="8">
    <source>
        <dbReference type="ARBA" id="ARBA00023136"/>
    </source>
</evidence>
<evidence type="ECO:0000256" key="6">
    <source>
        <dbReference type="ARBA" id="ARBA00022692"/>
    </source>
</evidence>
<name>A0A5R8XXZ5_9BACT</name>
<dbReference type="Proteomes" id="UP000308901">
    <property type="component" value="Unassembled WGS sequence"/>
</dbReference>
<keyword evidence="7 9" id="KW-1133">Transmembrane helix</keyword>
<feature type="transmembrane region" description="Helical" evidence="9">
    <location>
        <begin position="140"/>
        <end position="158"/>
    </location>
</feature>
<dbReference type="GO" id="GO:0048472">
    <property type="term" value="F:threonine-phosphate decarboxylase activity"/>
    <property type="evidence" value="ECO:0007669"/>
    <property type="project" value="InterPro"/>
</dbReference>
<evidence type="ECO:0000313" key="11">
    <source>
        <dbReference type="Proteomes" id="UP000308901"/>
    </source>
</evidence>
<dbReference type="RefSeq" id="WP_138153524.1">
    <property type="nucleotide sequence ID" value="NZ_VANU01000006.1"/>
</dbReference>
<dbReference type="OrthoDB" id="9811967at2"/>
<dbReference type="PANTHER" id="PTHR34308:SF1">
    <property type="entry name" value="COBALAMIN BIOSYNTHESIS PROTEIN CBIB"/>
    <property type="match status" value="1"/>
</dbReference>
<feature type="transmembrane region" description="Helical" evidence="9">
    <location>
        <begin position="47"/>
        <end position="68"/>
    </location>
</feature>
<dbReference type="InterPro" id="IPR004485">
    <property type="entry name" value="Cobalamin_biosynth_CobD/CbiB"/>
</dbReference>
<feature type="transmembrane region" description="Helical" evidence="9">
    <location>
        <begin position="188"/>
        <end position="205"/>
    </location>
</feature>
<dbReference type="GO" id="GO:0009236">
    <property type="term" value="P:cobalamin biosynthetic process"/>
    <property type="evidence" value="ECO:0007669"/>
    <property type="project" value="UniProtKB-UniRule"/>
</dbReference>
<evidence type="ECO:0000256" key="1">
    <source>
        <dbReference type="ARBA" id="ARBA00004651"/>
    </source>
</evidence>
<keyword evidence="6 9" id="KW-0812">Transmembrane</keyword>
<organism evidence="10 11">
    <name type="scientific">Arcobacter arenosus</name>
    <dbReference type="NCBI Taxonomy" id="2576037"/>
    <lineage>
        <taxon>Bacteria</taxon>
        <taxon>Pseudomonadati</taxon>
        <taxon>Campylobacterota</taxon>
        <taxon>Epsilonproteobacteria</taxon>
        <taxon>Campylobacterales</taxon>
        <taxon>Arcobacteraceae</taxon>
        <taxon>Arcobacter</taxon>
    </lineage>
</organism>
<protein>
    <recommendedName>
        <fullName evidence="9">Cobalamin biosynthesis protein CobD</fullName>
    </recommendedName>
</protein>
<dbReference type="GO" id="GO:0015420">
    <property type="term" value="F:ABC-type vitamin B12 transporter activity"/>
    <property type="evidence" value="ECO:0007669"/>
    <property type="project" value="UniProtKB-UniRule"/>
</dbReference>
<evidence type="ECO:0000256" key="9">
    <source>
        <dbReference type="HAMAP-Rule" id="MF_00024"/>
    </source>
</evidence>
<evidence type="ECO:0000256" key="7">
    <source>
        <dbReference type="ARBA" id="ARBA00022989"/>
    </source>
</evidence>
<dbReference type="UniPathway" id="UPA00148"/>
<keyword evidence="8 9" id="KW-0472">Membrane</keyword>
<dbReference type="EMBL" id="VANU01000006">
    <property type="protein sequence ID" value="TLP36294.1"/>
    <property type="molecule type" value="Genomic_DNA"/>
</dbReference>
<feature type="transmembrane region" description="Helical" evidence="9">
    <location>
        <begin position="279"/>
        <end position="296"/>
    </location>
</feature>
<gene>
    <name evidence="9 10" type="primary">cobD</name>
    <name evidence="10" type="ORF">FDK22_13600</name>
</gene>
<feature type="transmembrane region" description="Helical" evidence="9">
    <location>
        <begin position="74"/>
        <end position="92"/>
    </location>
</feature>
<proteinExistence type="inferred from homology"/>
<keyword evidence="5 9" id="KW-0169">Cobalamin biosynthesis</keyword>
<evidence type="ECO:0000256" key="2">
    <source>
        <dbReference type="ARBA" id="ARBA00004953"/>
    </source>
</evidence>
<sequence>MYLALVFIAYFIDFLFGEFENLKYFKHPIIIIGNYIKWFEKKFYKDSIFRGFLLTFSLLLIIFIITSIIELFDIFILEAFLCSFAISSKMLYDSVKKITTSTNPRYDISMLVSRDTTNLSNSDINKAAVETYAENLSDGVIAPMFYILLFGLVGAFIYKGVNTLDSMVGYRNKRYEKFGKVSAILDDILNYIPARITAILIALFFKSKKAFKEFTKYGKKHESLNAGLPISAMALALNIKLGGPTSYFGKIKDKPFFGEGKENIEKTDISKALEFKSKFDLFMVSFFIIYLISEFFL</sequence>
<comment type="similarity">
    <text evidence="3 9">Belongs to the CobD/CbiB family.</text>
</comment>
<dbReference type="HAMAP" id="MF_00024">
    <property type="entry name" value="CobD_CbiB"/>
    <property type="match status" value="1"/>
</dbReference>
<evidence type="ECO:0000256" key="5">
    <source>
        <dbReference type="ARBA" id="ARBA00022573"/>
    </source>
</evidence>
<evidence type="ECO:0000256" key="4">
    <source>
        <dbReference type="ARBA" id="ARBA00022475"/>
    </source>
</evidence>
<comment type="pathway">
    <text evidence="2 9">Cofactor biosynthesis; adenosylcobalamin biosynthesis.</text>
</comment>
<dbReference type="NCBIfam" id="TIGR00380">
    <property type="entry name" value="cobal_cbiB"/>
    <property type="match status" value="1"/>
</dbReference>
<accession>A0A5R8XXZ5</accession>
<comment type="function">
    <text evidence="9">Converts cobyric acid to cobinamide by the addition of aminopropanol on the F carboxylic group.</text>
</comment>
<evidence type="ECO:0000313" key="10">
    <source>
        <dbReference type="EMBL" id="TLP36294.1"/>
    </source>
</evidence>
<dbReference type="AlphaFoldDB" id="A0A5R8XXZ5"/>
<dbReference type="PANTHER" id="PTHR34308">
    <property type="entry name" value="COBALAMIN BIOSYNTHESIS PROTEIN CBIB"/>
    <property type="match status" value="1"/>
</dbReference>
<dbReference type="GO" id="GO:0005886">
    <property type="term" value="C:plasma membrane"/>
    <property type="evidence" value="ECO:0007669"/>
    <property type="project" value="UniProtKB-SubCell"/>
</dbReference>
<reference evidence="10 11" key="1">
    <citation type="submission" date="2019-05" db="EMBL/GenBank/DDBJ databases">
        <title>Arcobacter sp. nov., isolated from sea sediment.</title>
        <authorList>
            <person name="Kim W."/>
        </authorList>
    </citation>
    <scope>NUCLEOTIDE SEQUENCE [LARGE SCALE GENOMIC DNA]</scope>
    <source>
        <strain evidence="10 11">CAU 1517</strain>
    </source>
</reference>
<dbReference type="Pfam" id="PF03186">
    <property type="entry name" value="CobD_Cbib"/>
    <property type="match status" value="1"/>
</dbReference>
<comment type="caution">
    <text evidence="10">The sequence shown here is derived from an EMBL/GenBank/DDBJ whole genome shotgun (WGS) entry which is preliminary data.</text>
</comment>
<keyword evidence="4 9" id="KW-1003">Cell membrane</keyword>